<evidence type="ECO:0000259" key="13">
    <source>
        <dbReference type="PROSITE" id="PS50929"/>
    </source>
</evidence>
<feature type="transmembrane region" description="Helical" evidence="11">
    <location>
        <begin position="154"/>
        <end position="176"/>
    </location>
</feature>
<dbReference type="InterPro" id="IPR027417">
    <property type="entry name" value="P-loop_NTPase"/>
</dbReference>
<dbReference type="Gene3D" id="3.40.50.300">
    <property type="entry name" value="P-loop containing nucleotide triphosphate hydrolases"/>
    <property type="match status" value="2"/>
</dbReference>
<dbReference type="GO" id="GO:0005524">
    <property type="term" value="F:ATP binding"/>
    <property type="evidence" value="ECO:0007669"/>
    <property type="project" value="UniProtKB-KW"/>
</dbReference>
<dbReference type="SUPFAM" id="SSF52540">
    <property type="entry name" value="P-loop containing nucleoside triphosphate hydrolases"/>
    <property type="match status" value="2"/>
</dbReference>
<dbReference type="FunFam" id="1.20.1560.10:FF:000012">
    <property type="entry name" value="ATP binding cassette subfamily C member 5"/>
    <property type="match status" value="1"/>
</dbReference>
<dbReference type="GO" id="GO:0016887">
    <property type="term" value="F:ATP hydrolysis activity"/>
    <property type="evidence" value="ECO:0007669"/>
    <property type="project" value="InterPro"/>
</dbReference>
<dbReference type="Pfam" id="PF00005">
    <property type="entry name" value="ABC_tran"/>
    <property type="match status" value="2"/>
</dbReference>
<dbReference type="FunFam" id="3.40.50.300:FF:000074">
    <property type="entry name" value="Multidrug resistance-associated protein 5 isoform 1"/>
    <property type="match status" value="1"/>
</dbReference>
<sequence>MDGKGDPAADWRKLQPPPSYSSSQSETVTGSRLSHLDRTSFLSLTTMSWMTPVMWSMSRKELDFSSLSLSPLDGADTNGDRLQTLWEQEVCAVGPQKASLKRVLLRFQRDRLLCVLCINVIITLALFVGSGVIFHEILGHIIHEESATFWRGLALSFGLVSVELFKVCCLSLSWAINLRTGVRLKTGFFMLGFKKIIALGMHSRVSAAQMVNVLTRDSNKLFGAVLLGPLVLPFPLLLIISSVYTCYILDYTALIGISIFIVFIVLQVVLTRLVYHIQQSAAPTTSSRVRTTNELLANIKLIKMYVWEQVFSSKITDIRTSERRMLQKAALIQNVVATIAPHAPLIAIMSTFIVHTSLGLPINTSTAYPVITVFNCMRFFLSMVPAAVKLVAEAALGVKRLEKFLLIENPEPYILRKTDNACAAVVMENATLSWTKPTHLAETEDRDDLVNKTSHSEVLPTLRNISFTLQKGRLLGVCGNVGSGKTSLICSLLEQMHLQQGSVSVDGSIAYVSQQAWIFYGTVQDNILLGEPLDQSRYDKVISSCSLEADFNILPHGDRTLLGEQGVKLSEGQKQRISLARAVYAKKDLYLLDDPLSAMDAPVGKHIFEECIRKQLLGKTVILVTHQLQYMESCDEVLVLKEGTVLEKGSHLDLMEAEGHYAELINKHQTQEERPQREERETTVELNNHMNGGIINPAFDIVGEDIDAPSSDCKPADQLIRQEISRKSSVTWRTFQEYCRAAGYCASFSIFLVFVLMTITMALSYGWISLWLWSGHGLGNVTSADQGNLSANPDLLFYQLGFAAMVSTLLTIYMIKCFCYIKVTFRASNTLHNSLLDKVVSSPMSFFETTQIGHILRCFSKRQDEIDSLLPHHLNGMLTLWLIAFCVCIINLVIFPIMLLPVFILLTVLTFLLWMFKGNIIQLQRMESISRAASASVCTSIAQGLGTIQTYNKMDNFTELFKKLSDANTNHLLLSHYGSRWLSFQTESLCAIMTLPVALLVIFVSNDVTDPAMKALALSRILRLTSKSQAMIQTLLDTEVRFISVERVLQYIKGCRSESSRQLQVDQVSEDWPQHGAVTFLDYEMRYRQNLPVVLNRLQVHIRAGEKLGVVGRAGSGKSSLAAALFRLVDPAAGSVLIDGVDITSVHLSNLRSKLSIIPQDPVLFTGTVRYNLDPFNRHSDEEIWAALEKTYMKDTISNLDGKLQAELTDNGGKLSVGQRQLMCLSRALLRDSKIVLLDEATASVDSETDALIQIAMNEAFRCCTVLTITHRINSVLQADRVLVLDQGEVVEFDHPDVLRQNPDSLFSQLLKAANAGPS</sequence>
<dbReference type="InterPro" id="IPR003439">
    <property type="entry name" value="ABC_transporter-like_ATP-bd"/>
</dbReference>
<feature type="compositionally biased region" description="Basic and acidic residues" evidence="10">
    <location>
        <begin position="1"/>
        <end position="13"/>
    </location>
</feature>
<keyword evidence="5" id="KW-0677">Repeat</keyword>
<dbReference type="FunFam" id="3.40.50.300:FF:000997">
    <property type="entry name" value="Multidrug resistance-associated protein 1"/>
    <property type="match status" value="1"/>
</dbReference>
<evidence type="ECO:0000256" key="1">
    <source>
        <dbReference type="ARBA" id="ARBA00004127"/>
    </source>
</evidence>
<dbReference type="PANTHER" id="PTHR24223:SF10">
    <property type="entry name" value="ATP-BINDING CASSETTE SUB-FAMILY C MEMBER 12"/>
    <property type="match status" value="1"/>
</dbReference>
<comment type="similarity">
    <text evidence="2">Belongs to the ABC transporter superfamily. ABCC family. Conjugate transporter (TC 3.A.1.208) subfamily.</text>
</comment>
<dbReference type="GO" id="GO:0140359">
    <property type="term" value="F:ABC-type transporter activity"/>
    <property type="evidence" value="ECO:0007669"/>
    <property type="project" value="InterPro"/>
</dbReference>
<evidence type="ECO:0000313" key="15">
    <source>
        <dbReference type="Proteomes" id="UP001178508"/>
    </source>
</evidence>
<organism evidence="14 15">
    <name type="scientific">Xyrichtys novacula</name>
    <name type="common">Pearly razorfish</name>
    <name type="synonym">Hemipteronotus novacula</name>
    <dbReference type="NCBI Taxonomy" id="13765"/>
    <lineage>
        <taxon>Eukaryota</taxon>
        <taxon>Metazoa</taxon>
        <taxon>Chordata</taxon>
        <taxon>Craniata</taxon>
        <taxon>Vertebrata</taxon>
        <taxon>Euteleostomi</taxon>
        <taxon>Actinopterygii</taxon>
        <taxon>Neopterygii</taxon>
        <taxon>Teleostei</taxon>
        <taxon>Neoteleostei</taxon>
        <taxon>Acanthomorphata</taxon>
        <taxon>Eupercaria</taxon>
        <taxon>Labriformes</taxon>
        <taxon>Labridae</taxon>
        <taxon>Xyrichtys</taxon>
    </lineage>
</organism>
<feature type="transmembrane region" description="Helical" evidence="11">
    <location>
        <begin position="878"/>
        <end position="897"/>
    </location>
</feature>
<keyword evidence="9 11" id="KW-0472">Membrane</keyword>
<evidence type="ECO:0000256" key="4">
    <source>
        <dbReference type="ARBA" id="ARBA00022692"/>
    </source>
</evidence>
<dbReference type="Gene3D" id="1.20.1560.10">
    <property type="entry name" value="ABC transporter type 1, transmembrane domain"/>
    <property type="match status" value="2"/>
</dbReference>
<evidence type="ECO:0000259" key="12">
    <source>
        <dbReference type="PROSITE" id="PS50893"/>
    </source>
</evidence>
<evidence type="ECO:0000256" key="9">
    <source>
        <dbReference type="ARBA" id="ARBA00023136"/>
    </source>
</evidence>
<dbReference type="Pfam" id="PF00664">
    <property type="entry name" value="ABC_membrane"/>
    <property type="match status" value="2"/>
</dbReference>
<dbReference type="PROSITE" id="PS50929">
    <property type="entry name" value="ABC_TM1F"/>
    <property type="match status" value="2"/>
</dbReference>
<evidence type="ECO:0000256" key="7">
    <source>
        <dbReference type="ARBA" id="ARBA00022840"/>
    </source>
</evidence>
<evidence type="ECO:0000313" key="14">
    <source>
        <dbReference type="EMBL" id="CAJ1049980.1"/>
    </source>
</evidence>
<dbReference type="GO" id="GO:0016020">
    <property type="term" value="C:membrane"/>
    <property type="evidence" value="ECO:0007669"/>
    <property type="project" value="InterPro"/>
</dbReference>
<evidence type="ECO:0000256" key="11">
    <source>
        <dbReference type="SAM" id="Phobius"/>
    </source>
</evidence>
<dbReference type="EMBL" id="OY660864">
    <property type="protein sequence ID" value="CAJ1049980.1"/>
    <property type="molecule type" value="Genomic_DNA"/>
</dbReference>
<feature type="transmembrane region" description="Helical" evidence="11">
    <location>
        <begin position="796"/>
        <end position="815"/>
    </location>
</feature>
<dbReference type="GO" id="GO:0012505">
    <property type="term" value="C:endomembrane system"/>
    <property type="evidence" value="ECO:0007669"/>
    <property type="project" value="UniProtKB-SubCell"/>
</dbReference>
<evidence type="ECO:0000256" key="5">
    <source>
        <dbReference type="ARBA" id="ARBA00022737"/>
    </source>
</evidence>
<feature type="transmembrane region" description="Helical" evidence="11">
    <location>
        <begin position="366"/>
        <end position="392"/>
    </location>
</feature>
<feature type="transmembrane region" description="Helical" evidence="11">
    <location>
        <begin position="221"/>
        <end position="245"/>
    </location>
</feature>
<protein>
    <submittedName>
        <fullName evidence="14">Multidrug resistance-associated protein 9-like</fullName>
    </submittedName>
</protein>
<comment type="subcellular location">
    <subcellularLocation>
        <location evidence="1">Endomembrane system</location>
        <topology evidence="1">Multi-pass membrane protein</topology>
    </subcellularLocation>
</comment>
<evidence type="ECO:0000256" key="2">
    <source>
        <dbReference type="ARBA" id="ARBA00009726"/>
    </source>
</evidence>
<dbReference type="PROSITE" id="PS00211">
    <property type="entry name" value="ABC_TRANSPORTER_1"/>
    <property type="match status" value="1"/>
</dbReference>
<dbReference type="PANTHER" id="PTHR24223">
    <property type="entry name" value="ATP-BINDING CASSETTE SUB-FAMILY C"/>
    <property type="match status" value="1"/>
</dbReference>
<dbReference type="CDD" id="cd03244">
    <property type="entry name" value="ABCC_MRP_domain2"/>
    <property type="match status" value="1"/>
</dbReference>
<feature type="domain" description="ABC transporter" evidence="12">
    <location>
        <begin position="445"/>
        <end position="667"/>
    </location>
</feature>
<keyword evidence="7" id="KW-0067">ATP-binding</keyword>
<reference evidence="14" key="1">
    <citation type="submission" date="2023-08" db="EMBL/GenBank/DDBJ databases">
        <authorList>
            <person name="Alioto T."/>
            <person name="Alioto T."/>
            <person name="Gomez Garrido J."/>
        </authorList>
    </citation>
    <scope>NUCLEOTIDE SEQUENCE</scope>
</reference>
<dbReference type="PROSITE" id="PS50893">
    <property type="entry name" value="ABC_TRANSPORTER_2"/>
    <property type="match status" value="2"/>
</dbReference>
<feature type="region of interest" description="Disordered" evidence="10">
    <location>
        <begin position="1"/>
        <end position="28"/>
    </location>
</feature>
<keyword evidence="8 11" id="KW-1133">Transmembrane helix</keyword>
<feature type="transmembrane region" description="Helical" evidence="11">
    <location>
        <begin position="112"/>
        <end position="134"/>
    </location>
</feature>
<feature type="domain" description="ABC transporter" evidence="12">
    <location>
        <begin position="1078"/>
        <end position="1312"/>
    </location>
</feature>
<feature type="domain" description="ABC transmembrane type-1" evidence="13">
    <location>
        <begin position="752"/>
        <end position="1013"/>
    </location>
</feature>
<gene>
    <name evidence="14" type="ORF">XNOV1_A014872</name>
</gene>
<dbReference type="InterPro" id="IPR011527">
    <property type="entry name" value="ABC1_TM_dom"/>
</dbReference>
<keyword evidence="4 11" id="KW-0812">Transmembrane</keyword>
<evidence type="ECO:0000256" key="10">
    <source>
        <dbReference type="SAM" id="MobiDB-lite"/>
    </source>
</evidence>
<evidence type="ECO:0000256" key="3">
    <source>
        <dbReference type="ARBA" id="ARBA00022448"/>
    </source>
</evidence>
<feature type="domain" description="ABC transmembrane type-1" evidence="13">
    <location>
        <begin position="112"/>
        <end position="393"/>
    </location>
</feature>
<accession>A0AAV1EMM2</accession>
<dbReference type="SUPFAM" id="SSF90123">
    <property type="entry name" value="ABC transporter transmembrane region"/>
    <property type="match status" value="2"/>
</dbReference>
<evidence type="ECO:0000256" key="8">
    <source>
        <dbReference type="ARBA" id="ARBA00022989"/>
    </source>
</evidence>
<dbReference type="InterPro" id="IPR036640">
    <property type="entry name" value="ABC1_TM_sf"/>
</dbReference>
<keyword evidence="15" id="KW-1185">Reference proteome</keyword>
<feature type="transmembrane region" description="Helical" evidence="11">
    <location>
        <begin position="331"/>
        <end position="354"/>
    </location>
</feature>
<keyword evidence="3" id="KW-0813">Transport</keyword>
<feature type="transmembrane region" description="Helical" evidence="11">
    <location>
        <begin position="741"/>
        <end position="768"/>
    </location>
</feature>
<proteinExistence type="inferred from homology"/>
<evidence type="ECO:0000256" key="6">
    <source>
        <dbReference type="ARBA" id="ARBA00022741"/>
    </source>
</evidence>
<dbReference type="SMART" id="SM00382">
    <property type="entry name" value="AAA"/>
    <property type="match status" value="2"/>
</dbReference>
<dbReference type="Proteomes" id="UP001178508">
    <property type="component" value="Chromosome 1"/>
</dbReference>
<name>A0AAV1EMM2_XYRNO</name>
<dbReference type="InterPro" id="IPR003593">
    <property type="entry name" value="AAA+_ATPase"/>
</dbReference>
<dbReference type="InterPro" id="IPR017871">
    <property type="entry name" value="ABC_transporter-like_CS"/>
</dbReference>
<dbReference type="InterPro" id="IPR050173">
    <property type="entry name" value="ABC_transporter_C-like"/>
</dbReference>
<keyword evidence="6" id="KW-0547">Nucleotide-binding</keyword>
<feature type="transmembrane region" description="Helical" evidence="11">
    <location>
        <begin position="251"/>
        <end position="270"/>
    </location>
</feature>
<dbReference type="CDD" id="cd03250">
    <property type="entry name" value="ABCC_MRP_domain1"/>
    <property type="match status" value="1"/>
</dbReference>